<dbReference type="Proteomes" id="UP000824890">
    <property type="component" value="Unassembled WGS sequence"/>
</dbReference>
<comment type="caution">
    <text evidence="2">The sequence shown here is derived from an EMBL/GenBank/DDBJ whole genome shotgun (WGS) entry which is preliminary data.</text>
</comment>
<name>A0ABQ7ZCV1_BRANA</name>
<accession>A0ABQ7ZCV1</accession>
<dbReference type="InterPro" id="IPR044240">
    <property type="entry name" value="STR4-like"/>
</dbReference>
<keyword evidence="3" id="KW-1185">Reference proteome</keyword>
<evidence type="ECO:0000313" key="2">
    <source>
        <dbReference type="EMBL" id="KAH0877944.1"/>
    </source>
</evidence>
<keyword evidence="1" id="KW-1133">Transmembrane helix</keyword>
<keyword evidence="1" id="KW-0472">Membrane</keyword>
<evidence type="ECO:0000313" key="3">
    <source>
        <dbReference type="Proteomes" id="UP000824890"/>
    </source>
</evidence>
<sequence length="202" mass="22887">RSTIRSVLTASRPSFLLFSVRRSILTASRPSSFLFSVKRSIETHLSLTLSHTTILFCSPVLASTAPFTSISDQSTVNAFRNLKFLGKSSVQVPYSGEDESRVLKRVKGSFSDQENTVVCVLDNFDDIVDSHACLFLQSLWPYGFHFLFYLFSAVTGMIQNIAFISMSYIFFSVRMCTYLLLVYGPVRSHLGFPAWRLRYTEI</sequence>
<reference evidence="2 3" key="1">
    <citation type="submission" date="2021-05" db="EMBL/GenBank/DDBJ databases">
        <title>Genome Assembly of Synthetic Allotetraploid Brassica napus Reveals Homoeologous Exchanges between Subgenomes.</title>
        <authorList>
            <person name="Davis J.T."/>
        </authorList>
    </citation>
    <scope>NUCLEOTIDE SEQUENCE [LARGE SCALE GENOMIC DNA]</scope>
    <source>
        <strain evidence="3">cv. Da-Ae</strain>
        <tissue evidence="2">Seedling</tissue>
    </source>
</reference>
<dbReference type="PANTHER" id="PTHR47377">
    <property type="entry name" value="RHODANESE-LIKE DOMAIN-CONTAINING PROTEIN 4, CHLOROPLASTIC"/>
    <property type="match status" value="1"/>
</dbReference>
<evidence type="ECO:0000256" key="1">
    <source>
        <dbReference type="SAM" id="Phobius"/>
    </source>
</evidence>
<protein>
    <submittedName>
        <fullName evidence="2">Uncharacterized protein</fullName>
    </submittedName>
</protein>
<feature type="transmembrane region" description="Helical" evidence="1">
    <location>
        <begin position="146"/>
        <end position="171"/>
    </location>
</feature>
<proteinExistence type="predicted"/>
<feature type="non-terminal residue" evidence="2">
    <location>
        <position position="1"/>
    </location>
</feature>
<gene>
    <name evidence="2" type="ORF">HID58_065338</name>
</gene>
<keyword evidence="1" id="KW-0812">Transmembrane</keyword>
<dbReference type="EMBL" id="JAGKQM010000015">
    <property type="protein sequence ID" value="KAH0877944.1"/>
    <property type="molecule type" value="Genomic_DNA"/>
</dbReference>
<dbReference type="PANTHER" id="PTHR47377:SF3">
    <property type="entry name" value="RHODANESE-LIKE DOMAIN-CONTAINING PROTEIN 4A, CHLOROPLASTIC"/>
    <property type="match status" value="1"/>
</dbReference>
<feature type="non-terminal residue" evidence="2">
    <location>
        <position position="202"/>
    </location>
</feature>
<organism evidence="2 3">
    <name type="scientific">Brassica napus</name>
    <name type="common">Rape</name>
    <dbReference type="NCBI Taxonomy" id="3708"/>
    <lineage>
        <taxon>Eukaryota</taxon>
        <taxon>Viridiplantae</taxon>
        <taxon>Streptophyta</taxon>
        <taxon>Embryophyta</taxon>
        <taxon>Tracheophyta</taxon>
        <taxon>Spermatophyta</taxon>
        <taxon>Magnoliopsida</taxon>
        <taxon>eudicotyledons</taxon>
        <taxon>Gunneridae</taxon>
        <taxon>Pentapetalae</taxon>
        <taxon>rosids</taxon>
        <taxon>malvids</taxon>
        <taxon>Brassicales</taxon>
        <taxon>Brassicaceae</taxon>
        <taxon>Brassiceae</taxon>
        <taxon>Brassica</taxon>
    </lineage>
</organism>